<name>A0A2S8IQM2_BURCE</name>
<comment type="caution">
    <text evidence="1">The sequence shown here is derived from an EMBL/GenBank/DDBJ whole genome shotgun (WGS) entry which is preliminary data.</text>
</comment>
<protein>
    <submittedName>
        <fullName evidence="1">Uncharacterized protein</fullName>
    </submittedName>
</protein>
<dbReference type="AlphaFoldDB" id="A0A2S8IQM2"/>
<gene>
    <name evidence="1" type="ORF">C5615_17880</name>
</gene>
<reference evidence="1 2" key="1">
    <citation type="submission" date="2018-02" db="EMBL/GenBank/DDBJ databases">
        <title>Draft genome sequencing of Burkholderia cepacia Y14-15.</title>
        <authorList>
            <person name="Zheng B.-X."/>
        </authorList>
    </citation>
    <scope>NUCLEOTIDE SEQUENCE [LARGE SCALE GENOMIC DNA]</scope>
    <source>
        <strain evidence="1 2">Y14-15</strain>
    </source>
</reference>
<accession>A0A2S8IQM2</accession>
<organism evidence="1 2">
    <name type="scientific">Burkholderia cepacia</name>
    <name type="common">Pseudomonas cepacia</name>
    <dbReference type="NCBI Taxonomy" id="292"/>
    <lineage>
        <taxon>Bacteria</taxon>
        <taxon>Pseudomonadati</taxon>
        <taxon>Pseudomonadota</taxon>
        <taxon>Betaproteobacteria</taxon>
        <taxon>Burkholderiales</taxon>
        <taxon>Burkholderiaceae</taxon>
        <taxon>Burkholderia</taxon>
        <taxon>Burkholderia cepacia complex</taxon>
    </lineage>
</organism>
<dbReference type="RefSeq" id="WP_105391476.1">
    <property type="nucleotide sequence ID" value="NZ_PUIQ01000021.1"/>
</dbReference>
<dbReference type="Proteomes" id="UP000238206">
    <property type="component" value="Unassembled WGS sequence"/>
</dbReference>
<sequence>MPLTSIREPVVARVERRLKSAARSLGTADPFAPSRDLFLRTFGDGADDLRFRDNALMPMAVPFEPSFSESQPGKLRFTIEPLPPEASAIDRRDASTREMRKLIRDFIGREALHWFDQASEPFRGFARPGGNLDYGAFFGSSYDRDGLYASKVYYELPGDAGTIENLPRDLAGIVQAALQMVPGLKPLFTTMAAQRDLGGQRLTFACTRALRLADLQPVMDALGLGHRLPGIMQLLGLVLGGRFDLPPHGALLAFGLGPDGPDVELYVLLSAIPDVPPAFLSLLTMGLAERPRGLQALEQWMGAFTPEDAHWPGRFSIISLRTDAASPARVSLYLRPIEFELPVDAFAQAS</sequence>
<evidence type="ECO:0000313" key="1">
    <source>
        <dbReference type="EMBL" id="PQP17050.1"/>
    </source>
</evidence>
<evidence type="ECO:0000313" key="2">
    <source>
        <dbReference type="Proteomes" id="UP000238206"/>
    </source>
</evidence>
<dbReference type="EMBL" id="PUIQ01000021">
    <property type="protein sequence ID" value="PQP17050.1"/>
    <property type="molecule type" value="Genomic_DNA"/>
</dbReference>
<proteinExistence type="predicted"/>